<protein>
    <submittedName>
        <fullName evidence="1">Uncharacterized protein</fullName>
    </submittedName>
</protein>
<proteinExistence type="predicted"/>
<keyword evidence="2" id="KW-1185">Reference proteome</keyword>
<dbReference type="AlphaFoldDB" id="A0A941F8N9"/>
<gene>
    <name evidence="1" type="ORF">KDU71_16640</name>
</gene>
<sequence>MKAFFPTTLLLTCIIAVNAQINPSFTRWEPREIEDIRLDEITGSPYLIDSFQNGFILLESELLIPLKLRYNIHTDAIEFRHDEKTYQLQSHPNIKMITIADRVFQFLEFKKSNTKTQKSYLELIADGKVSLYCRHQTQYYPNRPNQEIGDSYNGLKKPEYITQSLSYFSKLDNEMPVEFNSPKQLYTLLNSTIKDQAEIISEKNKTRFWNKNDLIDLFNQLNNPNK</sequence>
<evidence type="ECO:0000313" key="2">
    <source>
        <dbReference type="Proteomes" id="UP000679220"/>
    </source>
</evidence>
<evidence type="ECO:0000313" key="1">
    <source>
        <dbReference type="EMBL" id="MBR8537200.1"/>
    </source>
</evidence>
<reference evidence="1" key="1">
    <citation type="journal article" date="2018" name="Int. J. Syst. Evol. Microbiol.">
        <title>Carboxylicivirga sediminis sp. nov., isolated from coastal sediment.</title>
        <authorList>
            <person name="Wang F.Q."/>
            <person name="Ren L.H."/>
            <person name="Zou R.J."/>
            <person name="Sun Y.Z."/>
            <person name="Liu X.J."/>
            <person name="Jiang F."/>
            <person name="Liu L.J."/>
        </authorList>
    </citation>
    <scope>NUCLEOTIDE SEQUENCE</scope>
    <source>
        <strain evidence="1">JR1</strain>
    </source>
</reference>
<dbReference type="Proteomes" id="UP000679220">
    <property type="component" value="Unassembled WGS sequence"/>
</dbReference>
<organism evidence="1 2">
    <name type="scientific">Carboxylicivirga sediminis</name>
    <dbReference type="NCBI Taxonomy" id="2006564"/>
    <lineage>
        <taxon>Bacteria</taxon>
        <taxon>Pseudomonadati</taxon>
        <taxon>Bacteroidota</taxon>
        <taxon>Bacteroidia</taxon>
        <taxon>Marinilabiliales</taxon>
        <taxon>Marinilabiliaceae</taxon>
        <taxon>Carboxylicivirga</taxon>
    </lineage>
</organism>
<dbReference type="EMBL" id="JAGTAR010000028">
    <property type="protein sequence ID" value="MBR8537200.1"/>
    <property type="molecule type" value="Genomic_DNA"/>
</dbReference>
<name>A0A941F8N9_9BACT</name>
<dbReference type="RefSeq" id="WP_212192225.1">
    <property type="nucleotide sequence ID" value="NZ_JAGTAR010000028.1"/>
</dbReference>
<comment type="caution">
    <text evidence="1">The sequence shown here is derived from an EMBL/GenBank/DDBJ whole genome shotgun (WGS) entry which is preliminary data.</text>
</comment>
<accession>A0A941F8N9</accession>
<reference evidence="1" key="2">
    <citation type="submission" date="2021-04" db="EMBL/GenBank/DDBJ databases">
        <authorList>
            <person name="Zhang T."/>
            <person name="Zhang Y."/>
            <person name="Lu D."/>
            <person name="Zuo D."/>
            <person name="Du Z."/>
        </authorList>
    </citation>
    <scope>NUCLEOTIDE SEQUENCE</scope>
    <source>
        <strain evidence="1">JR1</strain>
    </source>
</reference>